<name>A0AA37BMX6_9ACTN</name>
<sequence length="429" mass="46066">MPEHLIVAPSLSLWLDALAYLIDAADRRADWRRNTGRVGWQLASRSNRDMVTMPKKGATWAVMGTEAGIARRTLAYALEWMHDVGLLVTLESGSTPRHRTGTLYGRIDDGLGNRAAEYILTIPREILSEDPEALDDAIPADAVVVDDELPWPVETVRERPRPPAAPPAPDEPPAPAVPALAEASASPQVSPPVEISCTPAVGVDLGGGTIPHTRARNSPVMSDSTGPQEPWPATVTPGTKGEMLRACERLRRDDALMSRLSARDLRSLLRPLWTAGATVRDVQHVLNHLPDGSRWFAVLTVAGTGSTVHSLRGWIRHRIGKWLTDERALVAELPSQRSARLAAAQRAEQAAFRAAYLRARERALPAAPALATADTTGVTDATEGPEHPADAPVGLAAVRVALAATGAGETALAKHAAKQARRSRWITST</sequence>
<evidence type="ECO:0000313" key="2">
    <source>
        <dbReference type="EMBL" id="GGK94340.1"/>
    </source>
</evidence>
<dbReference type="EMBL" id="BMQD01000029">
    <property type="protein sequence ID" value="GGK94340.1"/>
    <property type="molecule type" value="Genomic_DNA"/>
</dbReference>
<feature type="region of interest" description="Disordered" evidence="1">
    <location>
        <begin position="214"/>
        <end position="239"/>
    </location>
</feature>
<proteinExistence type="predicted"/>
<dbReference type="RefSeq" id="WP_191897980.1">
    <property type="nucleotide sequence ID" value="NZ_BMQD01000029.1"/>
</dbReference>
<feature type="compositionally biased region" description="Low complexity" evidence="1">
    <location>
        <begin position="177"/>
        <end position="187"/>
    </location>
</feature>
<gene>
    <name evidence="2" type="ORF">GCM10010126_62230</name>
</gene>
<evidence type="ECO:0000313" key="3">
    <source>
        <dbReference type="Proteomes" id="UP000627984"/>
    </source>
</evidence>
<feature type="compositionally biased region" description="Pro residues" evidence="1">
    <location>
        <begin position="162"/>
        <end position="176"/>
    </location>
</feature>
<organism evidence="2 3">
    <name type="scientific">Planomonospora parontospora</name>
    <dbReference type="NCBI Taxonomy" id="58119"/>
    <lineage>
        <taxon>Bacteria</taxon>
        <taxon>Bacillati</taxon>
        <taxon>Actinomycetota</taxon>
        <taxon>Actinomycetes</taxon>
        <taxon>Streptosporangiales</taxon>
        <taxon>Streptosporangiaceae</taxon>
        <taxon>Planomonospora</taxon>
    </lineage>
</organism>
<reference evidence="2" key="2">
    <citation type="submission" date="2022-09" db="EMBL/GenBank/DDBJ databases">
        <authorList>
            <person name="Sun Q."/>
            <person name="Ohkuma M."/>
        </authorList>
    </citation>
    <scope>NUCLEOTIDE SEQUENCE</scope>
    <source>
        <strain evidence="2">JCM 3093</strain>
    </source>
</reference>
<dbReference type="Proteomes" id="UP000627984">
    <property type="component" value="Unassembled WGS sequence"/>
</dbReference>
<feature type="region of interest" description="Disordered" evidence="1">
    <location>
        <begin position="155"/>
        <end position="191"/>
    </location>
</feature>
<dbReference type="AlphaFoldDB" id="A0AA37BMX6"/>
<accession>A0AA37BMX6</accession>
<evidence type="ECO:0000256" key="1">
    <source>
        <dbReference type="SAM" id="MobiDB-lite"/>
    </source>
</evidence>
<protein>
    <submittedName>
        <fullName evidence="2">Uncharacterized protein</fullName>
    </submittedName>
</protein>
<reference evidence="2" key="1">
    <citation type="journal article" date="2014" name="Int. J. Syst. Evol. Microbiol.">
        <title>Complete genome sequence of Corynebacterium casei LMG S-19264T (=DSM 44701T), isolated from a smear-ripened cheese.</title>
        <authorList>
            <consortium name="US DOE Joint Genome Institute (JGI-PGF)"/>
            <person name="Walter F."/>
            <person name="Albersmeier A."/>
            <person name="Kalinowski J."/>
            <person name="Ruckert C."/>
        </authorList>
    </citation>
    <scope>NUCLEOTIDE SEQUENCE</scope>
    <source>
        <strain evidence="2">JCM 3093</strain>
    </source>
</reference>
<comment type="caution">
    <text evidence="2">The sequence shown here is derived from an EMBL/GenBank/DDBJ whole genome shotgun (WGS) entry which is preliminary data.</text>
</comment>
<feature type="region of interest" description="Disordered" evidence="1">
    <location>
        <begin position="368"/>
        <end position="389"/>
    </location>
</feature>
<feature type="compositionally biased region" description="Low complexity" evidence="1">
    <location>
        <begin position="368"/>
        <end position="382"/>
    </location>
</feature>